<dbReference type="SUPFAM" id="SSF51004">
    <property type="entry name" value="C-terminal (heme d1) domain of cytochrome cd1-nitrite reductase"/>
    <property type="match status" value="1"/>
</dbReference>
<dbReference type="RefSeq" id="WP_143783266.1">
    <property type="nucleotide sequence ID" value="NZ_CP041616.1"/>
</dbReference>
<dbReference type="GO" id="GO:0005829">
    <property type="term" value="C:cytosol"/>
    <property type="evidence" value="ECO:0007669"/>
    <property type="project" value="TreeGrafter"/>
</dbReference>
<evidence type="ECO:0000256" key="1">
    <source>
        <dbReference type="ARBA" id="ARBA00005564"/>
    </source>
</evidence>
<dbReference type="EMBL" id="CP041616">
    <property type="protein sequence ID" value="QDO88588.1"/>
    <property type="molecule type" value="Genomic_DNA"/>
</dbReference>
<dbReference type="InterPro" id="IPR019405">
    <property type="entry name" value="Lactonase_7-beta_prop"/>
</dbReference>
<dbReference type="InterPro" id="IPR011048">
    <property type="entry name" value="Haem_d1_sf"/>
</dbReference>
<dbReference type="Proteomes" id="UP000315395">
    <property type="component" value="Chromosome"/>
</dbReference>
<dbReference type="GO" id="GO:0017057">
    <property type="term" value="F:6-phosphogluconolactonase activity"/>
    <property type="evidence" value="ECO:0007669"/>
    <property type="project" value="TreeGrafter"/>
</dbReference>
<name>A0A516GAR5_9MICO</name>
<sequence>MSELILIANADDGSISALRLHRGEAPRLEVLKTTTGLTGCSTFAVDPDRDLVHAAYKGDQPGIATLRLDRTTGALEELSRTASEHSMTYLSLAHEGTVLLGASYGGGSGRAWPVQHEEQVRLGESTPQVSFANLHCVVPAAAEGGPVAYFVSLGDDLVAQFNLDASGTLTPLDPPTVAAPQGSGPRHLVVDGDHAYLVTEFSGEAIRYDRAADGSLTSGEAVSIVDPRHGLAHSRLGADPVQEHLVWGADLHRAGSWLITSERSSSELASIPVDASGRLGEPAHFAPTQQQPRGFNVTADGRFVVSVGERSTRAELLRVEDDGVLTSLGTAEIGRGPNWVRILE</sequence>
<dbReference type="InterPro" id="IPR015943">
    <property type="entry name" value="WD40/YVTN_repeat-like_dom_sf"/>
</dbReference>
<dbReference type="Gene3D" id="2.130.10.10">
    <property type="entry name" value="YVTN repeat-like/Quinoprotein amine dehydrogenase"/>
    <property type="match status" value="1"/>
</dbReference>
<comment type="similarity">
    <text evidence="1">Belongs to the cycloisomerase 2 family.</text>
</comment>
<dbReference type="InterPro" id="IPR050282">
    <property type="entry name" value="Cycloisomerase_2"/>
</dbReference>
<evidence type="ECO:0000313" key="2">
    <source>
        <dbReference type="EMBL" id="QDO88588.1"/>
    </source>
</evidence>
<proteinExistence type="inferred from homology"/>
<dbReference type="PANTHER" id="PTHR30344:SF1">
    <property type="entry name" value="6-PHOSPHOGLUCONOLACTONASE"/>
    <property type="match status" value="1"/>
</dbReference>
<protein>
    <submittedName>
        <fullName evidence="2">Lactonase family protein</fullName>
    </submittedName>
</protein>
<dbReference type="PANTHER" id="PTHR30344">
    <property type="entry name" value="6-PHOSPHOGLUCONOLACTONASE-RELATED"/>
    <property type="match status" value="1"/>
</dbReference>
<organism evidence="2 3">
    <name type="scientific">Ornithinimicrobium ciconiae</name>
    <dbReference type="NCBI Taxonomy" id="2594265"/>
    <lineage>
        <taxon>Bacteria</taxon>
        <taxon>Bacillati</taxon>
        <taxon>Actinomycetota</taxon>
        <taxon>Actinomycetes</taxon>
        <taxon>Micrococcales</taxon>
        <taxon>Ornithinimicrobiaceae</taxon>
        <taxon>Ornithinimicrobium</taxon>
    </lineage>
</organism>
<dbReference type="AlphaFoldDB" id="A0A516GAR5"/>
<evidence type="ECO:0000313" key="3">
    <source>
        <dbReference type="Proteomes" id="UP000315395"/>
    </source>
</evidence>
<gene>
    <name evidence="2" type="ORF">FNH13_09780</name>
</gene>
<accession>A0A516GAR5</accession>
<reference evidence="2 3" key="1">
    <citation type="submission" date="2019-07" db="EMBL/GenBank/DDBJ databases">
        <title>complete genome sequencing of Ornithinimicrobium sp. H23M54.</title>
        <authorList>
            <person name="Bae J.-W."/>
            <person name="Lee S.-Y."/>
        </authorList>
    </citation>
    <scope>NUCLEOTIDE SEQUENCE [LARGE SCALE GENOMIC DNA]</scope>
    <source>
        <strain evidence="2 3">H23M54</strain>
    </source>
</reference>
<dbReference type="OrthoDB" id="3725564at2"/>
<dbReference type="KEGG" id="orz:FNH13_09780"/>
<keyword evidence="3" id="KW-1185">Reference proteome</keyword>
<dbReference type="Pfam" id="PF10282">
    <property type="entry name" value="Lactonase"/>
    <property type="match status" value="1"/>
</dbReference>